<dbReference type="AlphaFoldDB" id="A0A167K0L5"/>
<dbReference type="VEuPathDB" id="FungiDB:PHYBLDRAFT_79788"/>
<dbReference type="EMBL" id="KV441026">
    <property type="protein sequence ID" value="OAD67027.1"/>
    <property type="molecule type" value="Genomic_DNA"/>
</dbReference>
<protein>
    <recommendedName>
        <fullName evidence="1">SigF-like NTF2-like domain-containing protein</fullName>
    </recommendedName>
</protein>
<dbReference type="PANTHER" id="PTHR35393:SF1">
    <property type="entry name" value="SNOAL-LIKE DOMAIN-CONTAINING PROTEIN"/>
    <property type="match status" value="1"/>
</dbReference>
<dbReference type="RefSeq" id="XP_018285067.1">
    <property type="nucleotide sequence ID" value="XM_018443506.1"/>
</dbReference>
<keyword evidence="3" id="KW-1185">Reference proteome</keyword>
<dbReference type="GeneID" id="29004411"/>
<reference evidence="3" key="1">
    <citation type="submission" date="2015-06" db="EMBL/GenBank/DDBJ databases">
        <title>Expansion of signal transduction pathways in fungi by whole-genome duplication.</title>
        <authorList>
            <consortium name="DOE Joint Genome Institute"/>
            <person name="Corrochano L.M."/>
            <person name="Kuo A."/>
            <person name="Marcet-Houben M."/>
            <person name="Polaino S."/>
            <person name="Salamov A."/>
            <person name="Villalobos J.M."/>
            <person name="Alvarez M.I."/>
            <person name="Avalos J."/>
            <person name="Benito E.P."/>
            <person name="Benoit I."/>
            <person name="Burger G."/>
            <person name="Camino L.P."/>
            <person name="Canovas D."/>
            <person name="Cerda-Olmedo E."/>
            <person name="Cheng J.-F."/>
            <person name="Dominguez A."/>
            <person name="Elias M."/>
            <person name="Eslava A.P."/>
            <person name="Glaser F."/>
            <person name="Grimwood J."/>
            <person name="Gutierrez G."/>
            <person name="Heitman J."/>
            <person name="Henrissat B."/>
            <person name="Iturriaga E.A."/>
            <person name="Lang B.F."/>
            <person name="Lavin J.L."/>
            <person name="Lee S."/>
            <person name="Li W."/>
            <person name="Lindquist E."/>
            <person name="Lopez-Garcia S."/>
            <person name="Luque E.M."/>
            <person name="Marcos A.T."/>
            <person name="Martin J."/>
            <person name="McCluskey K."/>
            <person name="Medina H.R."/>
            <person name="Miralles-Duran A."/>
            <person name="Miyazaki A."/>
            <person name="Munoz-Torres E."/>
            <person name="Oguiza J.A."/>
            <person name="Ohm R."/>
            <person name="Olmedo M."/>
            <person name="Orejas M."/>
            <person name="Ortiz-Castellanos L."/>
            <person name="Pisabarro A.G."/>
            <person name="Rodriguez-Romero J."/>
            <person name="Ruiz-Herrera J."/>
            <person name="Ruiz-Vazquez R."/>
            <person name="Sanz C."/>
            <person name="Schackwitz W."/>
            <person name="Schmutz J."/>
            <person name="Shahriari M."/>
            <person name="Shelest E."/>
            <person name="Silva-Franco F."/>
            <person name="Soanes D."/>
            <person name="Syed K."/>
            <person name="Tagua V.G."/>
            <person name="Talbot N.J."/>
            <person name="Thon M."/>
            <person name="De vries R.P."/>
            <person name="Wiebenga A."/>
            <person name="Yadav J.S."/>
            <person name="Braun E.L."/>
            <person name="Baker S."/>
            <person name="Garre V."/>
            <person name="Horwitz B."/>
            <person name="Torres-Martinez S."/>
            <person name="Idnurm A."/>
            <person name="Herrera-Estrella A."/>
            <person name="Gabaldon T."/>
            <person name="Grigoriev I.V."/>
        </authorList>
    </citation>
    <scope>NUCLEOTIDE SEQUENCE [LARGE SCALE GENOMIC DNA]</scope>
    <source>
        <strain evidence="3">NRRL 1555(-)</strain>
    </source>
</reference>
<name>A0A167K0L5_PHYB8</name>
<dbReference type="InterPro" id="IPR057514">
    <property type="entry name" value="NTF2_SigF"/>
</dbReference>
<accession>A0A167K0L5</accession>
<evidence type="ECO:0000313" key="2">
    <source>
        <dbReference type="EMBL" id="OAD67027.1"/>
    </source>
</evidence>
<dbReference type="PANTHER" id="PTHR35393">
    <property type="entry name" value="CHROMOSOME 1, WHOLE GENOME SHOTGUN SEQUENCE"/>
    <property type="match status" value="1"/>
</dbReference>
<gene>
    <name evidence="2" type="ORF">PHYBLDRAFT_79788</name>
</gene>
<feature type="domain" description="SigF-like NTF2-like" evidence="1">
    <location>
        <begin position="16"/>
        <end position="168"/>
    </location>
</feature>
<organism evidence="2 3">
    <name type="scientific">Phycomyces blakesleeanus (strain ATCC 8743b / DSM 1359 / FGSC 10004 / NBRC 33097 / NRRL 1555)</name>
    <dbReference type="NCBI Taxonomy" id="763407"/>
    <lineage>
        <taxon>Eukaryota</taxon>
        <taxon>Fungi</taxon>
        <taxon>Fungi incertae sedis</taxon>
        <taxon>Mucoromycota</taxon>
        <taxon>Mucoromycotina</taxon>
        <taxon>Mucoromycetes</taxon>
        <taxon>Mucorales</taxon>
        <taxon>Phycomycetaceae</taxon>
        <taxon>Phycomyces</taxon>
    </lineage>
</organism>
<dbReference type="Pfam" id="PF24840">
    <property type="entry name" value="NTF2_SigF"/>
    <property type="match status" value="1"/>
</dbReference>
<dbReference type="OrthoDB" id="5580651at2759"/>
<dbReference type="Proteomes" id="UP000077315">
    <property type="component" value="Unassembled WGS sequence"/>
</dbReference>
<evidence type="ECO:0000313" key="3">
    <source>
        <dbReference type="Proteomes" id="UP000077315"/>
    </source>
</evidence>
<proteinExistence type="predicted"/>
<evidence type="ECO:0000259" key="1">
    <source>
        <dbReference type="Pfam" id="PF24840"/>
    </source>
</evidence>
<dbReference type="InParanoid" id="A0A167K0L5"/>
<sequence length="224" mass="25930">MNLEYESKADPCDKLINRVVKDLFSFSNTRQKRILDYYYFPEADFVSPLLTTRGVFNIRHVLLLWKTLNKREPTIKNVCFNGQTCVVYLTQHLSPRLVPFLSLDLQVMVTLSFKETEVDSGLLKIERHEESWTVEGLFSSVPLLSFWYDRVLRVMMGKFMSTTGEILYLATETAQIMAQRSQEIEMSGRQLANANATQRSKLRKAMSHCQMDFGCEKEGTKSED</sequence>